<dbReference type="InterPro" id="IPR010263">
    <property type="entry name" value="T6SS_TssK"/>
</dbReference>
<dbReference type="NCBIfam" id="TIGR03353">
    <property type="entry name" value="VI_chp_4"/>
    <property type="match status" value="1"/>
</dbReference>
<protein>
    <submittedName>
        <fullName evidence="1">Type VI secretion protein</fullName>
    </submittedName>
</protein>
<accession>A0A250KTP7</accession>
<name>A0A250KTP7_9GAMM</name>
<reference evidence="1 2" key="1">
    <citation type="submission" date="2016-12" db="EMBL/GenBank/DDBJ databases">
        <title>Genome sequencing of Methylocaldum marinum.</title>
        <authorList>
            <person name="Takeuchi M."/>
            <person name="Kamagata Y."/>
            <person name="Hiraoka S."/>
            <person name="Oshima K."/>
            <person name="Hattori M."/>
            <person name="Iwasaki W."/>
        </authorList>
    </citation>
    <scope>NUCLEOTIDE SEQUENCE [LARGE SCALE GENOMIC DNA]</scope>
    <source>
        <strain evidence="1 2">S8</strain>
    </source>
</reference>
<evidence type="ECO:0000313" key="1">
    <source>
        <dbReference type="EMBL" id="BBA33159.1"/>
    </source>
</evidence>
<evidence type="ECO:0000313" key="2">
    <source>
        <dbReference type="Proteomes" id="UP000266313"/>
    </source>
</evidence>
<dbReference type="EMBL" id="AP017928">
    <property type="protein sequence ID" value="BBA33159.1"/>
    <property type="molecule type" value="Genomic_DNA"/>
</dbReference>
<dbReference type="OrthoDB" id="9775333at2"/>
<sequence length="445" mass="49835">MSEYSRVVWSEGMFLRPQHFQQHDRYLESLVDGRCRGLRPFDWGFYTLKLDPRQLSVGKLALAEARGIFPDGTPFNLPDDDELPLPLDAPEDIKDNVVYLSLPVRRPDSAAIDSEAFEDSLARFRLAEREVRDHNSGADGRFPVQIGKMCTCLMLERQERSGYVCLGVARIVEVRADKTIVLDDRYIAPGLNCFGTGLLGGFLRELQGLLHTRGEALAGRVADAGKGGVAEIADFMLLQIINRYEPFLVHLANTAALHPEDFYGLAVQMAGELATFYRPSKRPIGFPVYQHDDLQKCFTPVMEELRQLLSMVLEQNAIQIPLSKPKFGIYGAKRPDLKLLENAVFVLAANAQVKPEFLRNHFPPQVKIGPVEDIQQLVRAALPGISVHPLPVAPRQIPYHAGFSYFELDKQSELWRKMSASGGFAIHIGGNFPGLELELWAIKKS</sequence>
<dbReference type="Pfam" id="PF05936">
    <property type="entry name" value="T6SS_VasE"/>
    <property type="match status" value="1"/>
</dbReference>
<organism evidence="1 2">
    <name type="scientific">Methylocaldum marinum</name>
    <dbReference type="NCBI Taxonomy" id="1432792"/>
    <lineage>
        <taxon>Bacteria</taxon>
        <taxon>Pseudomonadati</taxon>
        <taxon>Pseudomonadota</taxon>
        <taxon>Gammaproteobacteria</taxon>
        <taxon>Methylococcales</taxon>
        <taxon>Methylococcaceae</taxon>
        <taxon>Methylocaldum</taxon>
    </lineage>
</organism>
<gene>
    <name evidence="1" type="ORF">sS8_1197</name>
</gene>
<dbReference type="KEGG" id="mmai:sS8_1197"/>
<dbReference type="PANTHER" id="PTHR35566">
    <property type="entry name" value="BLR3599 PROTEIN"/>
    <property type="match status" value="1"/>
</dbReference>
<dbReference type="AlphaFoldDB" id="A0A250KTP7"/>
<dbReference type="Proteomes" id="UP000266313">
    <property type="component" value="Chromosome"/>
</dbReference>
<dbReference type="RefSeq" id="WP_119628807.1">
    <property type="nucleotide sequence ID" value="NZ_AP017928.1"/>
</dbReference>
<proteinExistence type="predicted"/>
<keyword evidence="2" id="KW-1185">Reference proteome</keyword>
<dbReference type="PANTHER" id="PTHR35566:SF1">
    <property type="entry name" value="TYPE VI SECRETION SYSTEM BASEPLATE COMPONENT TSSK1"/>
    <property type="match status" value="1"/>
</dbReference>